<dbReference type="RefSeq" id="WP_182973645.1">
    <property type="nucleotide sequence ID" value="NZ_JABEQN010000008.1"/>
</dbReference>
<dbReference type="Proteomes" id="UP000561077">
    <property type="component" value="Unassembled WGS sequence"/>
</dbReference>
<dbReference type="Proteomes" id="UP000540490">
    <property type="component" value="Unassembled WGS sequence"/>
</dbReference>
<reference evidence="3 4" key="1">
    <citation type="submission" date="2020-04" db="EMBL/GenBank/DDBJ databases">
        <title>Description of novel Gluconacetobacter.</title>
        <authorList>
            <person name="Sombolestani A."/>
        </authorList>
    </citation>
    <scope>NUCLEOTIDE SEQUENCE [LARGE SCALE GENOMIC DNA]</scope>
    <source>
        <strain evidence="2 3">LMG 1728</strain>
        <strain evidence="1 4">LMG 1731</strain>
    </source>
</reference>
<accession>A0A7W4IL21</accession>
<name>A0A7W4IL21_9PROT</name>
<sequence>MSNVSFRSSGAGPRRPAPVRWACTSGPVTCRRCYAAFEEGDPAYLVACRGCAAPAGVPCRRPRGGNERVCHQRDTDAIGMGLLDPCDGLSWDGRHDKPLPLFAVPVANACRVVTGSPANADPNGLPAAAPADGRRKSLPLEKLWAA</sequence>
<keyword evidence="3" id="KW-1185">Reference proteome</keyword>
<comment type="caution">
    <text evidence="1">The sequence shown here is derived from an EMBL/GenBank/DDBJ whole genome shotgun (WGS) entry which is preliminary data.</text>
</comment>
<organism evidence="1 4">
    <name type="scientific">Gluconacetobacter dulcium</name>
    <dbReference type="NCBI Taxonomy" id="2729096"/>
    <lineage>
        <taxon>Bacteria</taxon>
        <taxon>Pseudomonadati</taxon>
        <taxon>Pseudomonadota</taxon>
        <taxon>Alphaproteobacteria</taxon>
        <taxon>Acetobacterales</taxon>
        <taxon>Acetobacteraceae</taxon>
        <taxon>Gluconacetobacter</taxon>
    </lineage>
</organism>
<proteinExistence type="predicted"/>
<protein>
    <submittedName>
        <fullName evidence="1">Uncharacterized protein</fullName>
    </submittedName>
</protein>
<dbReference type="EMBL" id="JABEQN010000008">
    <property type="protein sequence ID" value="MBB2193681.1"/>
    <property type="molecule type" value="Genomic_DNA"/>
</dbReference>
<evidence type="ECO:0000313" key="1">
    <source>
        <dbReference type="EMBL" id="MBB2164552.1"/>
    </source>
</evidence>
<dbReference type="EMBL" id="JABEQO010000008">
    <property type="protein sequence ID" value="MBB2164552.1"/>
    <property type="molecule type" value="Genomic_DNA"/>
</dbReference>
<evidence type="ECO:0000313" key="2">
    <source>
        <dbReference type="EMBL" id="MBB2193681.1"/>
    </source>
</evidence>
<evidence type="ECO:0000313" key="3">
    <source>
        <dbReference type="Proteomes" id="UP000540490"/>
    </source>
</evidence>
<gene>
    <name evidence="2" type="ORF">HLH25_08500</name>
    <name evidence="1" type="ORF">HLH26_08355</name>
</gene>
<evidence type="ECO:0000313" key="4">
    <source>
        <dbReference type="Proteomes" id="UP000561077"/>
    </source>
</evidence>
<dbReference type="AlphaFoldDB" id="A0A7W4IL21"/>